<proteinExistence type="predicted"/>
<feature type="non-terminal residue" evidence="2">
    <location>
        <position position="1"/>
    </location>
</feature>
<name>A0AAV6PD69_SOLSE</name>
<feature type="region of interest" description="Disordered" evidence="1">
    <location>
        <begin position="55"/>
        <end position="96"/>
    </location>
</feature>
<evidence type="ECO:0000313" key="2">
    <source>
        <dbReference type="EMBL" id="KAG7454222.1"/>
    </source>
</evidence>
<sequence>HLGNGAGLLACSQHSAWNCTDISSDHLSVARLPADYDPITLQLRCCTRLHTSVSSCTTTPSSSSSSSSSSVCAQPLKDTTVGGRRQETAWTCSQKT</sequence>
<dbReference type="EMBL" id="JAGKHQ010001613">
    <property type="protein sequence ID" value="KAG7454222.1"/>
    <property type="molecule type" value="Genomic_DNA"/>
</dbReference>
<dbReference type="AlphaFoldDB" id="A0AAV6PD69"/>
<feature type="compositionally biased region" description="Low complexity" evidence="1">
    <location>
        <begin position="55"/>
        <end position="72"/>
    </location>
</feature>
<comment type="caution">
    <text evidence="2">The sequence shown here is derived from an EMBL/GenBank/DDBJ whole genome shotgun (WGS) entry which is preliminary data.</text>
</comment>
<protein>
    <submittedName>
        <fullName evidence="2">Uncharacterized protein</fullName>
    </submittedName>
</protein>
<reference evidence="2 3" key="1">
    <citation type="journal article" date="2021" name="Sci. Rep.">
        <title>Chromosome anchoring in Senegalese sole (Solea senegalensis) reveals sex-associated markers and genome rearrangements in flatfish.</title>
        <authorList>
            <person name="Guerrero-Cozar I."/>
            <person name="Gomez-Garrido J."/>
            <person name="Berbel C."/>
            <person name="Martinez-Blanch J.F."/>
            <person name="Alioto T."/>
            <person name="Claros M.G."/>
            <person name="Gagnaire P.A."/>
            <person name="Manchado M."/>
        </authorList>
    </citation>
    <scope>NUCLEOTIDE SEQUENCE [LARGE SCALE GENOMIC DNA]</scope>
    <source>
        <strain evidence="2">Sse05_10M</strain>
    </source>
</reference>
<keyword evidence="3" id="KW-1185">Reference proteome</keyword>
<dbReference type="Proteomes" id="UP000693946">
    <property type="component" value="Unassembled WGS sequence"/>
</dbReference>
<organism evidence="2 3">
    <name type="scientific">Solea senegalensis</name>
    <name type="common">Senegalese sole</name>
    <dbReference type="NCBI Taxonomy" id="28829"/>
    <lineage>
        <taxon>Eukaryota</taxon>
        <taxon>Metazoa</taxon>
        <taxon>Chordata</taxon>
        <taxon>Craniata</taxon>
        <taxon>Vertebrata</taxon>
        <taxon>Euteleostomi</taxon>
        <taxon>Actinopterygii</taxon>
        <taxon>Neopterygii</taxon>
        <taxon>Teleostei</taxon>
        <taxon>Neoteleostei</taxon>
        <taxon>Acanthomorphata</taxon>
        <taxon>Carangaria</taxon>
        <taxon>Pleuronectiformes</taxon>
        <taxon>Pleuronectoidei</taxon>
        <taxon>Soleidae</taxon>
        <taxon>Solea</taxon>
    </lineage>
</organism>
<gene>
    <name evidence="2" type="ORF">JOB18_005335</name>
</gene>
<evidence type="ECO:0000256" key="1">
    <source>
        <dbReference type="SAM" id="MobiDB-lite"/>
    </source>
</evidence>
<accession>A0AAV6PD69</accession>
<evidence type="ECO:0000313" key="3">
    <source>
        <dbReference type="Proteomes" id="UP000693946"/>
    </source>
</evidence>